<comment type="function">
    <text evidence="7 8">Catalyzes the reversible transfer of the terminal phosphate of ATP to form a long-chain polyphosphate (polyP).</text>
</comment>
<keyword evidence="7" id="KW-0479">Metal-binding</keyword>
<dbReference type="EC" id="2.7.4.1" evidence="7 8"/>
<dbReference type="SUPFAM" id="SSF143724">
    <property type="entry name" value="PHP14-like"/>
    <property type="match status" value="1"/>
</dbReference>
<gene>
    <name evidence="10" type="primary">ppk1</name>
    <name evidence="7" type="synonym">ppk</name>
    <name evidence="10" type="ORF">FGM00_00250</name>
</gene>
<evidence type="ECO:0000256" key="8">
    <source>
        <dbReference type="RuleBase" id="RU003800"/>
    </source>
</evidence>
<keyword evidence="2 7" id="KW-0808">Transferase</keyword>
<dbReference type="NCBIfam" id="NF003917">
    <property type="entry name" value="PRK05443.1-1"/>
    <property type="match status" value="1"/>
</dbReference>
<dbReference type="SUPFAM" id="SSF140356">
    <property type="entry name" value="PPK N-terminal domain-like"/>
    <property type="match status" value="1"/>
</dbReference>
<dbReference type="HAMAP" id="MF_00347">
    <property type="entry name" value="Polyphosphate_kinase"/>
    <property type="match status" value="1"/>
</dbReference>
<dbReference type="InterPro" id="IPR036832">
    <property type="entry name" value="PPK_N_dom_sf"/>
</dbReference>
<dbReference type="PANTHER" id="PTHR30218">
    <property type="entry name" value="POLYPHOSPHATE KINASE"/>
    <property type="match status" value="1"/>
</dbReference>
<keyword evidence="1 7" id="KW-0597">Phosphoprotein</keyword>
<dbReference type="Gene3D" id="1.20.58.310">
    <property type="entry name" value="Polyphosphate kinase N-terminal domain"/>
    <property type="match status" value="1"/>
</dbReference>
<comment type="similarity">
    <text evidence="7 8">Belongs to the polyphosphate kinase 1 (PPK1) family.</text>
</comment>
<feature type="binding site" evidence="7">
    <location>
        <position position="396"/>
    </location>
    <ligand>
        <name>Mg(2+)</name>
        <dbReference type="ChEBI" id="CHEBI:18420"/>
    </ligand>
</feature>
<dbReference type="InterPro" id="IPR036830">
    <property type="entry name" value="PP_kinase_middle_dom_sf"/>
</dbReference>
<feature type="binding site" evidence="7">
    <location>
        <position position="44"/>
    </location>
    <ligand>
        <name>ATP</name>
        <dbReference type="ChEBI" id="CHEBI:30616"/>
    </ligand>
</feature>
<dbReference type="PANTHER" id="PTHR30218:SF0">
    <property type="entry name" value="POLYPHOSPHATE KINASE"/>
    <property type="match status" value="1"/>
</dbReference>
<evidence type="ECO:0000313" key="11">
    <source>
        <dbReference type="Proteomes" id="UP000310017"/>
    </source>
</evidence>
<sequence>MATFTYNNREIDWIYFNERVLQEAGDTSNPVFERLRFLAIFSSNLDEFFKVRVSKLRQIKKVKKSIRKPLGLRPNKLLKTLLAEINEQQIRFGQVFREGILPELADKGIHILELQDLKTKHLAKLKSYYDTHLKDGPTILNAANVSANAFADGQLYLVADLSEVDDLLFVKVPTNRLGRFVEISRDRDVYEYVFLEDILKAHATDIFPGKAIKGLYSIKISKDAELYLEEDYEGEWIEQVYASLSKRQTGQPTRLLYEGGMPKTLRKRIRKALQLGKVDMVKGGTHHNFSDFFDFPNSTGNHDLEYKDLPPLRQKDFEEADNIFDLIREKDRLLHFPYQRFGYLEKWLLEAANDPQVVSIHISLYRIAKESLLTSALLKALENGKKVVIFVEGKARFDEANNIKWGIHFEEKGAEVFYSFPNVKVHSKILYIQRKEGKRIKGYAYIGTGNFNAKTSKIYCDHALFTAKKKIGKDLEQVFRVLKRELILPKLKTLLISPYNTRQRFEELIQAEITNAKKGLPAKISIKMNSLEDKKMINQLYRASNAGVKIKLLVRGFCCLIPQIPGQSENIEVISVVDRFLEHARVFLFHNNGEDKLYMGSADWMTRNLDKRIEVLVQLTDKDIFRELKEMLELQFSDNTKARMIDGKGTNDFVAPAPNDPKIRSQYHIYESLEKQLPVRDTLKTI</sequence>
<dbReference type="InterPro" id="IPR001736">
    <property type="entry name" value="PLipase_D/transphosphatidylase"/>
</dbReference>
<dbReference type="GO" id="GO:0009358">
    <property type="term" value="C:polyphosphate kinase complex"/>
    <property type="evidence" value="ECO:0007669"/>
    <property type="project" value="InterPro"/>
</dbReference>
<feature type="binding site" evidence="7">
    <location>
        <position position="555"/>
    </location>
    <ligand>
        <name>ATP</name>
        <dbReference type="ChEBI" id="CHEBI:30616"/>
    </ligand>
</feature>
<dbReference type="GO" id="GO:0005524">
    <property type="term" value="F:ATP binding"/>
    <property type="evidence" value="ECO:0007669"/>
    <property type="project" value="UniProtKB-KW"/>
</dbReference>
<evidence type="ECO:0000256" key="7">
    <source>
        <dbReference type="HAMAP-Rule" id="MF_00347"/>
    </source>
</evidence>
<protein>
    <recommendedName>
        <fullName evidence="7 8">Polyphosphate kinase</fullName>
        <ecNumber evidence="7 8">2.7.4.1</ecNumber>
    </recommendedName>
    <alternativeName>
        <fullName evidence="7">ATP-polyphosphate phosphotransferase</fullName>
    </alternativeName>
    <alternativeName>
        <fullName evidence="7">Polyphosphoric acid kinase</fullName>
    </alternativeName>
</protein>
<feature type="binding site" evidence="7">
    <location>
        <position position="583"/>
    </location>
    <ligand>
        <name>ATP</name>
        <dbReference type="ChEBI" id="CHEBI:30616"/>
    </ligand>
</feature>
<evidence type="ECO:0000259" key="9">
    <source>
        <dbReference type="PROSITE" id="PS50035"/>
    </source>
</evidence>
<name>A0A5B7SJA0_9FLAO</name>
<dbReference type="Gene3D" id="3.30.870.10">
    <property type="entry name" value="Endonuclease Chain A"/>
    <property type="match status" value="2"/>
</dbReference>
<evidence type="ECO:0000256" key="2">
    <source>
        <dbReference type="ARBA" id="ARBA00022679"/>
    </source>
</evidence>
<dbReference type="RefSeq" id="WP_138850980.1">
    <property type="nucleotide sequence ID" value="NZ_CP040710.1"/>
</dbReference>
<evidence type="ECO:0000256" key="4">
    <source>
        <dbReference type="ARBA" id="ARBA00022777"/>
    </source>
</evidence>
<keyword evidence="4 7" id="KW-0418">Kinase</keyword>
<dbReference type="GO" id="GO:0046872">
    <property type="term" value="F:metal ion binding"/>
    <property type="evidence" value="ECO:0007669"/>
    <property type="project" value="UniProtKB-KW"/>
</dbReference>
<feature type="domain" description="PLD phosphodiesterase" evidence="9">
    <location>
        <begin position="421"/>
        <end position="455"/>
    </location>
</feature>
<dbReference type="Pfam" id="PF13089">
    <property type="entry name" value="PP_kinase_N"/>
    <property type="match status" value="1"/>
</dbReference>
<organism evidence="10 11">
    <name type="scientific">Aggregatimonas sangjinii</name>
    <dbReference type="NCBI Taxonomy" id="2583587"/>
    <lineage>
        <taxon>Bacteria</taxon>
        <taxon>Pseudomonadati</taxon>
        <taxon>Bacteroidota</taxon>
        <taxon>Flavobacteriia</taxon>
        <taxon>Flavobacteriales</taxon>
        <taxon>Flavobacteriaceae</taxon>
        <taxon>Aggregatimonas</taxon>
    </lineage>
</organism>
<comment type="catalytic activity">
    <reaction evidence="7 8">
        <text>[phosphate](n) + ATP = [phosphate](n+1) + ADP</text>
        <dbReference type="Rhea" id="RHEA:19573"/>
        <dbReference type="Rhea" id="RHEA-COMP:9859"/>
        <dbReference type="Rhea" id="RHEA-COMP:14280"/>
        <dbReference type="ChEBI" id="CHEBI:16838"/>
        <dbReference type="ChEBI" id="CHEBI:30616"/>
        <dbReference type="ChEBI" id="CHEBI:456216"/>
        <dbReference type="EC" id="2.7.4.1"/>
    </reaction>
</comment>
<dbReference type="GO" id="GO:0006799">
    <property type="term" value="P:polyphosphate biosynthetic process"/>
    <property type="evidence" value="ECO:0007669"/>
    <property type="project" value="UniProtKB-UniRule"/>
</dbReference>
<dbReference type="Proteomes" id="UP000310017">
    <property type="component" value="Chromosome"/>
</dbReference>
<dbReference type="Pfam" id="PF02503">
    <property type="entry name" value="PP_kinase"/>
    <property type="match status" value="1"/>
</dbReference>
<keyword evidence="3 7" id="KW-0547">Nucleotide-binding</keyword>
<dbReference type="NCBIfam" id="TIGR03705">
    <property type="entry name" value="poly_P_kin"/>
    <property type="match status" value="1"/>
</dbReference>
<evidence type="ECO:0000313" key="10">
    <source>
        <dbReference type="EMBL" id="QCW98625.1"/>
    </source>
</evidence>
<keyword evidence="6 7" id="KW-0460">Magnesium</keyword>
<dbReference type="EMBL" id="CP040710">
    <property type="protein sequence ID" value="QCW98625.1"/>
    <property type="molecule type" value="Genomic_DNA"/>
</dbReference>
<evidence type="ECO:0000256" key="1">
    <source>
        <dbReference type="ARBA" id="ARBA00022553"/>
    </source>
</evidence>
<dbReference type="PIRSF" id="PIRSF015589">
    <property type="entry name" value="PP_kinase"/>
    <property type="match status" value="1"/>
</dbReference>
<proteinExistence type="inferred from homology"/>
<dbReference type="GO" id="GO:0008976">
    <property type="term" value="F:polyphosphate kinase activity"/>
    <property type="evidence" value="ECO:0007669"/>
    <property type="project" value="UniProtKB-UniRule"/>
</dbReference>
<feature type="binding site" evidence="7">
    <location>
        <position position="366"/>
    </location>
    <ligand>
        <name>Mg(2+)</name>
        <dbReference type="ChEBI" id="CHEBI:18420"/>
    </ligand>
</feature>
<dbReference type="OrthoDB" id="9761456at2"/>
<dbReference type="KEGG" id="asag:FGM00_00250"/>
<dbReference type="InterPro" id="IPR025198">
    <property type="entry name" value="PPK_N_dom"/>
</dbReference>
<accession>A0A5B7SJA0</accession>
<comment type="PTM">
    <text evidence="7 8">An intermediate of this reaction is the autophosphorylated ppk in which a phosphate is covalently linked to a histidine residue through a N-P bond.</text>
</comment>
<dbReference type="InterPro" id="IPR003414">
    <property type="entry name" value="PP_kinase"/>
</dbReference>
<evidence type="ECO:0000256" key="6">
    <source>
        <dbReference type="ARBA" id="ARBA00022842"/>
    </source>
</evidence>
<keyword evidence="5 7" id="KW-0067">ATP-binding</keyword>
<feature type="active site" description="Phosphohistidine intermediate" evidence="7">
    <location>
        <position position="426"/>
    </location>
</feature>
<reference evidence="10 11" key="1">
    <citation type="submission" date="2019-05" db="EMBL/GenBank/DDBJ databases">
        <title>Genome sequencing of F202Z8.</title>
        <authorList>
            <person name="Kwon Y.M."/>
        </authorList>
    </citation>
    <scope>NUCLEOTIDE SEQUENCE [LARGE SCALE GENOMIC DNA]</scope>
    <source>
        <strain evidence="10 11">F202Z8</strain>
    </source>
</reference>
<dbReference type="Gene3D" id="3.30.1840.10">
    <property type="entry name" value="Polyphosphate kinase middle domain"/>
    <property type="match status" value="1"/>
</dbReference>
<dbReference type="AlphaFoldDB" id="A0A5B7SJA0"/>
<keyword evidence="11" id="KW-1185">Reference proteome</keyword>
<dbReference type="InterPro" id="IPR041108">
    <property type="entry name" value="PP_kinase_C_1"/>
</dbReference>
<evidence type="ECO:0000256" key="3">
    <source>
        <dbReference type="ARBA" id="ARBA00022741"/>
    </source>
</evidence>
<dbReference type="SUPFAM" id="SSF56024">
    <property type="entry name" value="Phospholipase D/nuclease"/>
    <property type="match status" value="2"/>
</dbReference>
<dbReference type="PROSITE" id="PS50035">
    <property type="entry name" value="PLD"/>
    <property type="match status" value="1"/>
</dbReference>
<dbReference type="Pfam" id="PF17941">
    <property type="entry name" value="PP_kinase_C_1"/>
    <property type="match status" value="1"/>
</dbReference>
<comment type="cofactor">
    <cofactor evidence="7">
        <name>Mg(2+)</name>
        <dbReference type="ChEBI" id="CHEBI:18420"/>
    </cofactor>
</comment>
<dbReference type="Pfam" id="PF13090">
    <property type="entry name" value="PP_kinase_C"/>
    <property type="match status" value="1"/>
</dbReference>
<dbReference type="InterPro" id="IPR025200">
    <property type="entry name" value="PPK_C_dom2"/>
</dbReference>
<feature type="binding site" evidence="7">
    <location>
        <position position="459"/>
    </location>
    <ligand>
        <name>ATP</name>
        <dbReference type="ChEBI" id="CHEBI:30616"/>
    </ligand>
</feature>
<dbReference type="CDD" id="cd09167">
    <property type="entry name" value="PLDc_EcPPK1_C2_like"/>
    <property type="match status" value="1"/>
</dbReference>
<evidence type="ECO:0000256" key="5">
    <source>
        <dbReference type="ARBA" id="ARBA00022840"/>
    </source>
</evidence>
<dbReference type="InterPro" id="IPR024953">
    <property type="entry name" value="PP_kinase_middle"/>
</dbReference>